<dbReference type="OrthoDB" id="676614at2"/>
<protein>
    <recommendedName>
        <fullName evidence="3">IPExxxVDY family protein</fullName>
    </recommendedName>
</protein>
<evidence type="ECO:0000313" key="1">
    <source>
        <dbReference type="EMBL" id="EIJ38072.1"/>
    </source>
</evidence>
<dbReference type="eggNOG" id="ENOG5032ZD8">
    <property type="taxonomic scope" value="Bacteria"/>
</dbReference>
<organism evidence="1 2">
    <name type="scientific">Galbibacter orientalis DSM 19592</name>
    <dbReference type="NCBI Taxonomy" id="926559"/>
    <lineage>
        <taxon>Bacteria</taxon>
        <taxon>Pseudomonadati</taxon>
        <taxon>Bacteroidota</taxon>
        <taxon>Flavobacteriia</taxon>
        <taxon>Flavobacteriales</taxon>
        <taxon>Flavobacteriaceae</taxon>
        <taxon>Galbibacter</taxon>
    </lineage>
</organism>
<dbReference type="STRING" id="926559.JoomaDRAFT_1051"/>
<evidence type="ECO:0008006" key="3">
    <source>
        <dbReference type="Google" id="ProtNLM"/>
    </source>
</evidence>
<dbReference type="AlphaFoldDB" id="I3C379"/>
<proteinExistence type="predicted"/>
<dbReference type="InterPro" id="IPR047690">
    <property type="entry name" value="IPExxxVDY_fam"/>
</dbReference>
<dbReference type="RefSeq" id="WP_008611172.1">
    <property type="nucleotide sequence ID" value="NZ_JH651379.1"/>
</dbReference>
<dbReference type="EMBL" id="JH651379">
    <property type="protein sequence ID" value="EIJ38072.1"/>
    <property type="molecule type" value="Genomic_DNA"/>
</dbReference>
<name>I3C379_9FLAO</name>
<keyword evidence="2" id="KW-1185">Reference proteome</keyword>
<dbReference type="HOGENOM" id="CLU_137756_0_0_10"/>
<dbReference type="Proteomes" id="UP000004690">
    <property type="component" value="Unassembled WGS sequence"/>
</dbReference>
<gene>
    <name evidence="1" type="ORF">JoomaDRAFT_1051</name>
</gene>
<dbReference type="NCBIfam" id="NF033205">
    <property type="entry name" value="IPExxxVDY"/>
    <property type="match status" value="1"/>
</dbReference>
<accession>I3C379</accession>
<evidence type="ECO:0000313" key="2">
    <source>
        <dbReference type="Proteomes" id="UP000004690"/>
    </source>
</evidence>
<reference evidence="1 2" key="1">
    <citation type="submission" date="2012-02" db="EMBL/GenBank/DDBJ databases">
        <title>Improved High-Quality Draft genome of Joostella marina DSM 19592.</title>
        <authorList>
            <consortium name="US DOE Joint Genome Institute (JGI-PGF)"/>
            <person name="Lucas S."/>
            <person name="Copeland A."/>
            <person name="Lapidus A."/>
            <person name="Bruce D."/>
            <person name="Goodwin L."/>
            <person name="Pitluck S."/>
            <person name="Peters L."/>
            <person name="Chertkov O."/>
            <person name="Ovchinnikova G."/>
            <person name="Kyrpides N."/>
            <person name="Mavromatis K."/>
            <person name="Detter J.C."/>
            <person name="Han C."/>
            <person name="Land M."/>
            <person name="Hauser L."/>
            <person name="Markowitz V."/>
            <person name="Cheng J.-F."/>
            <person name="Hugenholtz P."/>
            <person name="Woyke T."/>
            <person name="Wu D."/>
            <person name="Tindall B."/>
            <person name="Brambilla E."/>
            <person name="Klenk H.-P."/>
            <person name="Eisen J.A."/>
        </authorList>
    </citation>
    <scope>NUCLEOTIDE SEQUENCE [LARGE SCALE GENOMIC DNA]</scope>
    <source>
        <strain evidence="1 2">DSM 19592</strain>
    </source>
</reference>
<sequence>MAIYKLLDDFYEHSYTLIAIHGSLDDYRLAYFLNLVFKIKLKRLDVDVNIADRVSMPAYKWFDEANEITWSLIKNKVNIQQKREDISLFENSSIQRAFFIPEYSKVDYFLKIDEDGAYNKALEVISKLNKIPGIITAYKIEAQQLKYKNNLIFLTNA</sequence>